<evidence type="ECO:0000256" key="1">
    <source>
        <dbReference type="SAM" id="MobiDB-lite"/>
    </source>
</evidence>
<evidence type="ECO:0008006" key="4">
    <source>
        <dbReference type="Google" id="ProtNLM"/>
    </source>
</evidence>
<protein>
    <recommendedName>
        <fullName evidence="4">Reverse transcriptase domain-containing protein</fullName>
    </recommendedName>
</protein>
<keyword evidence="3" id="KW-1185">Reference proteome</keyword>
<proteinExistence type="predicted"/>
<gene>
    <name evidence="2" type="ORF">Fot_06523</name>
</gene>
<reference evidence="3" key="1">
    <citation type="submission" date="2024-07" db="EMBL/GenBank/DDBJ databases">
        <title>Two chromosome-level genome assemblies of Korean endemic species Abeliophyllum distichum and Forsythia ovata (Oleaceae).</title>
        <authorList>
            <person name="Jang H."/>
        </authorList>
    </citation>
    <scope>NUCLEOTIDE SEQUENCE [LARGE SCALE GENOMIC DNA]</scope>
</reference>
<evidence type="ECO:0000313" key="2">
    <source>
        <dbReference type="EMBL" id="KAL2552904.1"/>
    </source>
</evidence>
<accession>A0ABD1WTC8</accession>
<dbReference type="Proteomes" id="UP001604277">
    <property type="component" value="Unassembled WGS sequence"/>
</dbReference>
<evidence type="ECO:0000313" key="3">
    <source>
        <dbReference type="Proteomes" id="UP001604277"/>
    </source>
</evidence>
<sequence>MSGKTRGMPRIEHPDASSQKTLEEQQPPLQFAIVQQVTILQDQMSTIMEILQRMTAPSPTSEVPPAIEISLAVEAPPALEVPPAVENLPFETIQTHKMTSTNCHSISVNWESILNEKADKAITRKKSRGRQISIKEDPFIEDVMNVPLPSKFKEPTGDFDGTTDPIDHIRTFQDRVRLHGCSDAIVCKVFTMTL</sequence>
<dbReference type="AlphaFoldDB" id="A0ABD1WTC8"/>
<feature type="region of interest" description="Disordered" evidence="1">
    <location>
        <begin position="1"/>
        <end position="24"/>
    </location>
</feature>
<name>A0ABD1WTC8_9LAMI</name>
<organism evidence="2 3">
    <name type="scientific">Forsythia ovata</name>
    <dbReference type="NCBI Taxonomy" id="205694"/>
    <lineage>
        <taxon>Eukaryota</taxon>
        <taxon>Viridiplantae</taxon>
        <taxon>Streptophyta</taxon>
        <taxon>Embryophyta</taxon>
        <taxon>Tracheophyta</taxon>
        <taxon>Spermatophyta</taxon>
        <taxon>Magnoliopsida</taxon>
        <taxon>eudicotyledons</taxon>
        <taxon>Gunneridae</taxon>
        <taxon>Pentapetalae</taxon>
        <taxon>asterids</taxon>
        <taxon>lamiids</taxon>
        <taxon>Lamiales</taxon>
        <taxon>Oleaceae</taxon>
        <taxon>Forsythieae</taxon>
        <taxon>Forsythia</taxon>
    </lineage>
</organism>
<comment type="caution">
    <text evidence="2">The sequence shown here is derived from an EMBL/GenBank/DDBJ whole genome shotgun (WGS) entry which is preliminary data.</text>
</comment>
<dbReference type="EMBL" id="JBFOLJ010000002">
    <property type="protein sequence ID" value="KAL2552904.1"/>
    <property type="molecule type" value="Genomic_DNA"/>
</dbReference>